<dbReference type="CDD" id="cd00077">
    <property type="entry name" value="HDc"/>
    <property type="match status" value="1"/>
</dbReference>
<keyword evidence="3" id="KW-1185">Reference proteome</keyword>
<dbReference type="InterPro" id="IPR003607">
    <property type="entry name" value="HD/PDEase_dom"/>
</dbReference>
<sequence>MRVDESVYIRRLAELGESHEVAASADIRAANGAKLLRRGARIDRAVLERLLRQKLLEPIDHTTRVAERIERTTLIEDAQRLLERDQPLRVLVTALGGAHHDPTQIPAQLDLPGVLGNKLGVARPLYPELFEHSVATLLTAVALATACGFEPRDQARLALAALCHDIGILHLEAAALAPSQPLRPEHWSQFYAHPRIGALILEGEPHTRGRVARAVLEHHERLDGSGYPHGRGHNALSRLGTLLAFTEFVVSTTQRLGMHDMLTIAKTQGTGFGRALIGRLIAAMREQIGQLPLPPPQFEAEHLLEALDALWAVLDPPPGAPGLVVAKLAEIRLMLVRAGLAPGAMGSDLELLGDDHRVRLEQEQLLREALFRLRRLRLETLRRAGARSAPLETWVRHSGEVLIAVRQALQGVAPPALAG</sequence>
<evidence type="ECO:0000313" key="2">
    <source>
        <dbReference type="EMBL" id="NKN34289.1"/>
    </source>
</evidence>
<dbReference type="SUPFAM" id="SSF109604">
    <property type="entry name" value="HD-domain/PDEase-like"/>
    <property type="match status" value="1"/>
</dbReference>
<dbReference type="PANTHER" id="PTHR43155">
    <property type="entry name" value="CYCLIC DI-GMP PHOSPHODIESTERASE PA4108-RELATED"/>
    <property type="match status" value="1"/>
</dbReference>
<dbReference type="RefSeq" id="WP_168670658.1">
    <property type="nucleotide sequence ID" value="NZ_JAAXKX010000024.1"/>
</dbReference>
<name>A0ABX1IB58_9GAMM</name>
<organism evidence="2 3">
    <name type="scientific">Marichromatium bheemlicum</name>
    <dbReference type="NCBI Taxonomy" id="365339"/>
    <lineage>
        <taxon>Bacteria</taxon>
        <taxon>Pseudomonadati</taxon>
        <taxon>Pseudomonadota</taxon>
        <taxon>Gammaproteobacteria</taxon>
        <taxon>Chromatiales</taxon>
        <taxon>Chromatiaceae</taxon>
        <taxon>Marichromatium</taxon>
    </lineage>
</organism>
<accession>A0ABX1IB58</accession>
<gene>
    <name evidence="2" type="ORF">HF203_13770</name>
</gene>
<dbReference type="Pfam" id="PF13487">
    <property type="entry name" value="HD_5"/>
    <property type="match status" value="1"/>
</dbReference>
<dbReference type="PROSITE" id="PS51832">
    <property type="entry name" value="HD_GYP"/>
    <property type="match status" value="1"/>
</dbReference>
<comment type="caution">
    <text evidence="2">The sequence shown here is derived from an EMBL/GenBank/DDBJ whole genome shotgun (WGS) entry which is preliminary data.</text>
</comment>
<dbReference type="Gene3D" id="1.10.3210.10">
    <property type="entry name" value="Hypothetical protein af1432"/>
    <property type="match status" value="1"/>
</dbReference>
<dbReference type="SMART" id="SM00471">
    <property type="entry name" value="HDc"/>
    <property type="match status" value="1"/>
</dbReference>
<evidence type="ECO:0000259" key="1">
    <source>
        <dbReference type="PROSITE" id="PS51832"/>
    </source>
</evidence>
<evidence type="ECO:0000313" key="3">
    <source>
        <dbReference type="Proteomes" id="UP000740754"/>
    </source>
</evidence>
<proteinExistence type="predicted"/>
<reference evidence="2 3" key="1">
    <citation type="submission" date="2020-04" db="EMBL/GenBank/DDBJ databases">
        <title>Draft Whole-Genome sequence of Marichromatium bheemlicum DSM 18632, type strain.</title>
        <authorList>
            <person name="Kyndt J.A."/>
            <person name="Meyer T.E."/>
        </authorList>
    </citation>
    <scope>NUCLEOTIDE SEQUENCE [LARGE SCALE GENOMIC DNA]</scope>
    <source>
        <strain evidence="2 3">DSM 18632</strain>
    </source>
</reference>
<protein>
    <submittedName>
        <fullName evidence="2">HD domain-containing protein</fullName>
    </submittedName>
</protein>
<dbReference type="Proteomes" id="UP000740754">
    <property type="component" value="Unassembled WGS sequence"/>
</dbReference>
<feature type="domain" description="HD-GYP" evidence="1">
    <location>
        <begin position="107"/>
        <end position="300"/>
    </location>
</feature>
<dbReference type="PANTHER" id="PTHR43155:SF2">
    <property type="entry name" value="CYCLIC DI-GMP PHOSPHODIESTERASE PA4108"/>
    <property type="match status" value="1"/>
</dbReference>
<dbReference type="EMBL" id="JAAXKX010000024">
    <property type="protein sequence ID" value="NKN34289.1"/>
    <property type="molecule type" value="Genomic_DNA"/>
</dbReference>
<dbReference type="InterPro" id="IPR037522">
    <property type="entry name" value="HD_GYP_dom"/>
</dbReference>